<dbReference type="GO" id="GO:0005634">
    <property type="term" value="C:nucleus"/>
    <property type="evidence" value="ECO:0007669"/>
    <property type="project" value="UniProtKB-SubCell"/>
</dbReference>
<dbReference type="PANTHER" id="PTHR47338">
    <property type="entry name" value="ZN(II)2CYS6 TRANSCRIPTION FACTOR (EUROFUNG)-RELATED"/>
    <property type="match status" value="1"/>
</dbReference>
<protein>
    <recommendedName>
        <fullName evidence="7">Zn(2)-C6 fungal-type domain-containing protein</fullName>
    </recommendedName>
</protein>
<dbReference type="InterPro" id="IPR007219">
    <property type="entry name" value="XnlR_reg_dom"/>
</dbReference>
<evidence type="ECO:0000256" key="4">
    <source>
        <dbReference type="ARBA" id="ARBA00023163"/>
    </source>
</evidence>
<keyword evidence="5" id="KW-0539">Nucleus</keyword>
<dbReference type="AlphaFoldDB" id="A0A4Z1HSR1"/>
<dbReference type="GO" id="GO:0006351">
    <property type="term" value="P:DNA-templated transcription"/>
    <property type="evidence" value="ECO:0007669"/>
    <property type="project" value="InterPro"/>
</dbReference>
<dbReference type="PANTHER" id="PTHR47338:SF10">
    <property type="entry name" value="TRANSCRIPTION FACTOR DOMAIN-CONTAINING PROTEIN-RELATED"/>
    <property type="match status" value="1"/>
</dbReference>
<dbReference type="STRING" id="278938.A0A4Z1HSR1"/>
<dbReference type="PROSITE" id="PS00463">
    <property type="entry name" value="ZN2_CY6_FUNGAL_1"/>
    <property type="match status" value="1"/>
</dbReference>
<dbReference type="SMART" id="SM00906">
    <property type="entry name" value="Fungal_trans"/>
    <property type="match status" value="1"/>
</dbReference>
<dbReference type="GO" id="GO:0008270">
    <property type="term" value="F:zinc ion binding"/>
    <property type="evidence" value="ECO:0007669"/>
    <property type="project" value="InterPro"/>
</dbReference>
<dbReference type="Pfam" id="PF04082">
    <property type="entry name" value="Fungal_trans"/>
    <property type="match status" value="1"/>
</dbReference>
<dbReference type="Gene3D" id="4.10.240.10">
    <property type="entry name" value="Zn(2)-C6 fungal-type DNA-binding domain"/>
    <property type="match status" value="1"/>
</dbReference>
<feature type="compositionally biased region" description="Basic residues" evidence="6">
    <location>
        <begin position="63"/>
        <end position="78"/>
    </location>
</feature>
<name>A0A4Z1HSR1_9HELO</name>
<gene>
    <name evidence="8" type="ORF">BELL_1697g00010</name>
</gene>
<dbReference type="SUPFAM" id="SSF57701">
    <property type="entry name" value="Zn2/Cys6 DNA-binding domain"/>
    <property type="match status" value="1"/>
</dbReference>
<keyword evidence="4" id="KW-0804">Transcription</keyword>
<feature type="region of interest" description="Disordered" evidence="6">
    <location>
        <begin position="51"/>
        <end position="92"/>
    </location>
</feature>
<dbReference type="InterPro" id="IPR001138">
    <property type="entry name" value="Zn2Cys6_DnaBD"/>
</dbReference>
<evidence type="ECO:0000313" key="9">
    <source>
        <dbReference type="Proteomes" id="UP000297229"/>
    </source>
</evidence>
<dbReference type="CDD" id="cd12148">
    <property type="entry name" value="fungal_TF_MHR"/>
    <property type="match status" value="1"/>
</dbReference>
<evidence type="ECO:0000256" key="2">
    <source>
        <dbReference type="ARBA" id="ARBA00022723"/>
    </source>
</evidence>
<feature type="region of interest" description="Disordered" evidence="6">
    <location>
        <begin position="651"/>
        <end position="714"/>
    </location>
</feature>
<accession>A0A4Z1HSR1</accession>
<dbReference type="GO" id="GO:0003677">
    <property type="term" value="F:DNA binding"/>
    <property type="evidence" value="ECO:0007669"/>
    <property type="project" value="InterPro"/>
</dbReference>
<sequence>MATSLHTNSEGEMLAKVACKLCRKRKVKCNRELPRCQPCENLQQRCVYPQHVQKPGPKLGTSQKKRRTTNHRPEKRRKISESFPNYSESEDHADCEGANYGFSPKSILRPADMLSISFIIHPSHDSWPPADKGDHISPTASEIHEEPVLTSVSLKSFVDNYTSFRLFREPFSLAQLQAVTTSTQINALTAAMLAFASKYTISSLSHDPEFQQNGSQLSELPLVEMATAFTNQAIDECGDEPPPLCVLQALILCTHRLLCKNVRGRAWRSLGLCIRLAYEMNLHLVDASSMGDRSSHEEEPWVIKEEKRRAWWAIWEMDTYASVLRRCPAGIDWKQHKVLLPVDDESWSQGRSKPSCFLGTGFISRCKDLAETGSKSEKAWFIVINSLAKEAQALASPGPGDRLYISRLATASGSDTSNAERYTWESNSIDSPQEIMTKLRTLENSLQYCMTVLPTSLRYEGQFLDFGERARNMRTGKSSELRHRHSSIFGIYLMAGLTKLMIHKYQVFQPDSQGTREPHNFQRYEDLRGKCFPHPSMKSILQSRLLDPSVQHYFAASDSVLRIINSSSDMRHCYVNPFLSSTVWLAAAVQLVRLEMASEPSEKELVASNYEILNMVHNQFVLRWNMSITPRDNLVTLANRLRNAVACSSNNPISSHDGHHSQRFSIQENSTNSPDNTAELPGGPATTTSHCEHQDRTSILLNPPSRTMHESRGEPEGHWVGNVIPDQLSSNCVPTARKTVIRPNESEYGLCFGQHQPDSWVAEHVTRRSLPCTSVELLPDRRTPMNSEQQPVSLSNISGISPTNYCPNFSTGGENDMSNFALESDITSHFSDYTNLDLSFIMDNIFSGPYSI</sequence>
<dbReference type="PROSITE" id="PS50048">
    <property type="entry name" value="ZN2_CY6_FUNGAL_2"/>
    <property type="match status" value="1"/>
</dbReference>
<evidence type="ECO:0000256" key="5">
    <source>
        <dbReference type="ARBA" id="ARBA00023242"/>
    </source>
</evidence>
<dbReference type="CDD" id="cd00067">
    <property type="entry name" value="GAL4"/>
    <property type="match status" value="1"/>
</dbReference>
<dbReference type="EMBL" id="PQXM01001695">
    <property type="protein sequence ID" value="TGO51915.1"/>
    <property type="molecule type" value="Genomic_DNA"/>
</dbReference>
<dbReference type="Pfam" id="PF00172">
    <property type="entry name" value="Zn_clus"/>
    <property type="match status" value="1"/>
</dbReference>
<evidence type="ECO:0000256" key="6">
    <source>
        <dbReference type="SAM" id="MobiDB-lite"/>
    </source>
</evidence>
<feature type="compositionally biased region" description="Polar residues" evidence="6">
    <location>
        <begin position="663"/>
        <end position="676"/>
    </location>
</feature>
<evidence type="ECO:0000259" key="7">
    <source>
        <dbReference type="PROSITE" id="PS50048"/>
    </source>
</evidence>
<evidence type="ECO:0000256" key="1">
    <source>
        <dbReference type="ARBA" id="ARBA00004123"/>
    </source>
</evidence>
<dbReference type="InterPro" id="IPR050815">
    <property type="entry name" value="TF_fung"/>
</dbReference>
<keyword evidence="9" id="KW-1185">Reference proteome</keyword>
<reference evidence="8 9" key="1">
    <citation type="submission" date="2017-12" db="EMBL/GenBank/DDBJ databases">
        <title>Comparative genomics of Botrytis spp.</title>
        <authorList>
            <person name="Valero-Jimenez C.A."/>
            <person name="Tapia P."/>
            <person name="Veloso J."/>
            <person name="Silva-Moreno E."/>
            <person name="Staats M."/>
            <person name="Valdes J.H."/>
            <person name="Van Kan J.A.L."/>
        </authorList>
    </citation>
    <scope>NUCLEOTIDE SEQUENCE [LARGE SCALE GENOMIC DNA]</scope>
    <source>
        <strain evidence="8 9">Be9601</strain>
    </source>
</reference>
<keyword evidence="3" id="KW-0805">Transcription regulation</keyword>
<evidence type="ECO:0000256" key="3">
    <source>
        <dbReference type="ARBA" id="ARBA00023015"/>
    </source>
</evidence>
<dbReference type="SMART" id="SM00066">
    <property type="entry name" value="GAL4"/>
    <property type="match status" value="1"/>
</dbReference>
<keyword evidence="2" id="KW-0479">Metal-binding</keyword>
<dbReference type="GO" id="GO:0000981">
    <property type="term" value="F:DNA-binding transcription factor activity, RNA polymerase II-specific"/>
    <property type="evidence" value="ECO:0007669"/>
    <property type="project" value="InterPro"/>
</dbReference>
<comment type="caution">
    <text evidence="8">The sequence shown here is derived from an EMBL/GenBank/DDBJ whole genome shotgun (WGS) entry which is preliminary data.</text>
</comment>
<comment type="subcellular location">
    <subcellularLocation>
        <location evidence="1">Nucleus</location>
    </subcellularLocation>
</comment>
<evidence type="ECO:0000313" key="8">
    <source>
        <dbReference type="EMBL" id="TGO51915.1"/>
    </source>
</evidence>
<organism evidence="8 9">
    <name type="scientific">Botrytis elliptica</name>
    <dbReference type="NCBI Taxonomy" id="278938"/>
    <lineage>
        <taxon>Eukaryota</taxon>
        <taxon>Fungi</taxon>
        <taxon>Dikarya</taxon>
        <taxon>Ascomycota</taxon>
        <taxon>Pezizomycotina</taxon>
        <taxon>Leotiomycetes</taxon>
        <taxon>Helotiales</taxon>
        <taxon>Sclerotiniaceae</taxon>
        <taxon>Botrytis</taxon>
    </lineage>
</organism>
<dbReference type="Proteomes" id="UP000297229">
    <property type="component" value="Unassembled WGS sequence"/>
</dbReference>
<dbReference type="InterPro" id="IPR036864">
    <property type="entry name" value="Zn2-C6_fun-type_DNA-bd_sf"/>
</dbReference>
<feature type="domain" description="Zn(2)-C6 fungal-type" evidence="7">
    <location>
        <begin position="18"/>
        <end position="48"/>
    </location>
</feature>
<proteinExistence type="predicted"/>